<evidence type="ECO:0000256" key="1">
    <source>
        <dbReference type="ARBA" id="ARBA00004370"/>
    </source>
</evidence>
<dbReference type="EMBL" id="JXTB01000308">
    <property type="protein sequence ID" value="PON46622.1"/>
    <property type="molecule type" value="Genomic_DNA"/>
</dbReference>
<dbReference type="PANTHER" id="PTHR48004:SF58">
    <property type="entry name" value="OS01G0162200 PROTEIN"/>
    <property type="match status" value="1"/>
</dbReference>
<dbReference type="Pfam" id="PF00560">
    <property type="entry name" value="LRR_1"/>
    <property type="match status" value="3"/>
</dbReference>
<dbReference type="Gene3D" id="3.80.10.10">
    <property type="entry name" value="Ribonuclease Inhibitor"/>
    <property type="match status" value="2"/>
</dbReference>
<gene>
    <name evidence="7" type="ORF">PanWU01x14_250520</name>
</gene>
<evidence type="ECO:0000256" key="4">
    <source>
        <dbReference type="ARBA" id="ARBA00022737"/>
    </source>
</evidence>
<reference evidence="8" key="1">
    <citation type="submission" date="2016-06" db="EMBL/GenBank/DDBJ databases">
        <title>Parallel loss of symbiosis genes in relatives of nitrogen-fixing non-legume Parasponia.</title>
        <authorList>
            <person name="Van Velzen R."/>
            <person name="Holmer R."/>
            <person name="Bu F."/>
            <person name="Rutten L."/>
            <person name="Van Zeijl A."/>
            <person name="Liu W."/>
            <person name="Santuari L."/>
            <person name="Cao Q."/>
            <person name="Sharma T."/>
            <person name="Shen D."/>
            <person name="Roswanjaya Y."/>
            <person name="Wardhani T."/>
            <person name="Kalhor M.S."/>
            <person name="Jansen J."/>
            <person name="Van den Hoogen J."/>
            <person name="Gungor B."/>
            <person name="Hartog M."/>
            <person name="Hontelez J."/>
            <person name="Verver J."/>
            <person name="Yang W.-C."/>
            <person name="Schijlen E."/>
            <person name="Repin R."/>
            <person name="Schilthuizen M."/>
            <person name="Schranz E."/>
            <person name="Heidstra R."/>
            <person name="Miyata K."/>
            <person name="Fedorova E."/>
            <person name="Kohlen W."/>
            <person name="Bisseling T."/>
            <person name="Smit S."/>
            <person name="Geurts R."/>
        </authorList>
    </citation>
    <scope>NUCLEOTIDE SEQUENCE [LARGE SCALE GENOMIC DNA]</scope>
    <source>
        <strain evidence="8">cv. WU1-14</strain>
    </source>
</reference>
<keyword evidence="6" id="KW-0325">Glycoprotein</keyword>
<evidence type="ECO:0000313" key="7">
    <source>
        <dbReference type="EMBL" id="PON46622.1"/>
    </source>
</evidence>
<evidence type="ECO:0000256" key="3">
    <source>
        <dbReference type="ARBA" id="ARBA00022729"/>
    </source>
</evidence>
<dbReference type="PANTHER" id="PTHR48004">
    <property type="entry name" value="OS01G0149700 PROTEIN"/>
    <property type="match status" value="1"/>
</dbReference>
<dbReference type="GO" id="GO:0016020">
    <property type="term" value="C:membrane"/>
    <property type="evidence" value="ECO:0007669"/>
    <property type="project" value="UniProtKB-SubCell"/>
</dbReference>
<keyword evidence="3" id="KW-0732">Signal</keyword>
<evidence type="ECO:0000313" key="8">
    <source>
        <dbReference type="Proteomes" id="UP000237105"/>
    </source>
</evidence>
<keyword evidence="2" id="KW-0433">Leucine-rich repeat</keyword>
<dbReference type="AlphaFoldDB" id="A0A2P5BCV7"/>
<keyword evidence="5" id="KW-0472">Membrane</keyword>
<accession>A0A2P5BCV7</accession>
<dbReference type="STRING" id="3476.A0A2P5BCV7"/>
<keyword evidence="8" id="KW-1185">Reference proteome</keyword>
<dbReference type="SUPFAM" id="SSF52058">
    <property type="entry name" value="L domain-like"/>
    <property type="match status" value="1"/>
</dbReference>
<dbReference type="InterPro" id="IPR052941">
    <property type="entry name" value="StomDev_PlantInt_Reg"/>
</dbReference>
<organism evidence="7 8">
    <name type="scientific">Parasponia andersonii</name>
    <name type="common">Sponia andersonii</name>
    <dbReference type="NCBI Taxonomy" id="3476"/>
    <lineage>
        <taxon>Eukaryota</taxon>
        <taxon>Viridiplantae</taxon>
        <taxon>Streptophyta</taxon>
        <taxon>Embryophyta</taxon>
        <taxon>Tracheophyta</taxon>
        <taxon>Spermatophyta</taxon>
        <taxon>Magnoliopsida</taxon>
        <taxon>eudicotyledons</taxon>
        <taxon>Gunneridae</taxon>
        <taxon>Pentapetalae</taxon>
        <taxon>rosids</taxon>
        <taxon>fabids</taxon>
        <taxon>Rosales</taxon>
        <taxon>Cannabaceae</taxon>
        <taxon>Parasponia</taxon>
    </lineage>
</organism>
<sequence length="261" mass="29444">MLITLRFHACYFLDYPCKSFSLRINFTDTSTARPKPGDDLQEPRVLQSLQRSGWWKGEYVYNSSYCKWPGITCNHAGHVIEIMIISPEDCDRNGELVLQNRTLAKLNFSCLPDLLRLHMRGTRLLGIIPEHIGTLLFRSSTHLTSARIILLGQLPLSLANLSQLVGLSLSFNQLSGFIPQELGSKWKNLVLLDMRSNHFQGPIPLSFLSLTNLRYLLHCNNMINGSIPVGIGNLKNLKTLSLFENNLIGPLPSSLFQLKKL</sequence>
<dbReference type="Proteomes" id="UP000237105">
    <property type="component" value="Unassembled WGS sequence"/>
</dbReference>
<comment type="subcellular location">
    <subcellularLocation>
        <location evidence="1">Membrane</location>
    </subcellularLocation>
</comment>
<comment type="caution">
    <text evidence="7">The sequence shown here is derived from an EMBL/GenBank/DDBJ whole genome shotgun (WGS) entry which is preliminary data.</text>
</comment>
<dbReference type="InterPro" id="IPR032675">
    <property type="entry name" value="LRR_dom_sf"/>
</dbReference>
<proteinExistence type="predicted"/>
<dbReference type="InterPro" id="IPR001611">
    <property type="entry name" value="Leu-rich_rpt"/>
</dbReference>
<evidence type="ECO:0000256" key="6">
    <source>
        <dbReference type="ARBA" id="ARBA00023180"/>
    </source>
</evidence>
<keyword evidence="4" id="KW-0677">Repeat</keyword>
<dbReference type="OrthoDB" id="2105857at2759"/>
<name>A0A2P5BCV7_PARAD</name>
<protein>
    <submittedName>
        <fullName evidence="7">LRR domain containing protein</fullName>
    </submittedName>
</protein>
<dbReference type="FunFam" id="3.80.10.10:FF:000041">
    <property type="entry name" value="LRR receptor-like serine/threonine-protein kinase ERECTA"/>
    <property type="match status" value="1"/>
</dbReference>
<evidence type="ECO:0000256" key="2">
    <source>
        <dbReference type="ARBA" id="ARBA00022614"/>
    </source>
</evidence>
<evidence type="ECO:0000256" key="5">
    <source>
        <dbReference type="ARBA" id="ARBA00023136"/>
    </source>
</evidence>